<reference evidence="2" key="1">
    <citation type="journal article" date="2014" name="Int. J. Syst. Evol. Microbiol.">
        <title>Complete genome sequence of Corynebacterium casei LMG S-19264T (=DSM 44701T), isolated from a smear-ripened cheese.</title>
        <authorList>
            <consortium name="US DOE Joint Genome Institute (JGI-PGF)"/>
            <person name="Walter F."/>
            <person name="Albersmeier A."/>
            <person name="Kalinowski J."/>
            <person name="Ruckert C."/>
        </authorList>
    </citation>
    <scope>NUCLEOTIDE SEQUENCE</scope>
    <source>
        <strain evidence="2">KCTC 32437</strain>
    </source>
</reference>
<dbReference type="InterPro" id="IPR025282">
    <property type="entry name" value="DUF4214"/>
</dbReference>
<evidence type="ECO:0000259" key="1">
    <source>
        <dbReference type="Pfam" id="PF13946"/>
    </source>
</evidence>
<dbReference type="GO" id="GO:0005509">
    <property type="term" value="F:calcium ion binding"/>
    <property type="evidence" value="ECO:0007669"/>
    <property type="project" value="InterPro"/>
</dbReference>
<keyword evidence="3" id="KW-1185">Reference proteome</keyword>
<evidence type="ECO:0000313" key="3">
    <source>
        <dbReference type="Proteomes" id="UP000646579"/>
    </source>
</evidence>
<reference evidence="2" key="2">
    <citation type="submission" date="2020-09" db="EMBL/GenBank/DDBJ databases">
        <authorList>
            <person name="Sun Q."/>
            <person name="Kim S."/>
        </authorList>
    </citation>
    <scope>NUCLEOTIDE SEQUENCE</scope>
    <source>
        <strain evidence="2">KCTC 32437</strain>
    </source>
</reference>
<name>A0A918S0M2_9HYPH</name>
<dbReference type="Pfam" id="PF00353">
    <property type="entry name" value="HemolysinCabind"/>
    <property type="match status" value="2"/>
</dbReference>
<organism evidence="2 3">
    <name type="scientific">Devosia pacifica</name>
    <dbReference type="NCBI Taxonomy" id="1335967"/>
    <lineage>
        <taxon>Bacteria</taxon>
        <taxon>Pseudomonadati</taxon>
        <taxon>Pseudomonadota</taxon>
        <taxon>Alphaproteobacteria</taxon>
        <taxon>Hyphomicrobiales</taxon>
        <taxon>Devosiaceae</taxon>
        <taxon>Devosia</taxon>
    </lineage>
</organism>
<dbReference type="EMBL" id="BMZE01000001">
    <property type="protein sequence ID" value="GHA18266.1"/>
    <property type="molecule type" value="Genomic_DNA"/>
</dbReference>
<dbReference type="Proteomes" id="UP000646579">
    <property type="component" value="Unassembled WGS sequence"/>
</dbReference>
<feature type="domain" description="DUF4214" evidence="1">
    <location>
        <begin position="41"/>
        <end position="97"/>
    </location>
</feature>
<protein>
    <submittedName>
        <fullName evidence="2">Hemolysin-type calcium-binding region</fullName>
    </submittedName>
</protein>
<dbReference type="InterPro" id="IPR001343">
    <property type="entry name" value="Hemolysn_Ca-bd"/>
</dbReference>
<accession>A0A918S0M2</accession>
<dbReference type="Pfam" id="PF13946">
    <property type="entry name" value="DUF4214"/>
    <property type="match status" value="1"/>
</dbReference>
<dbReference type="AlphaFoldDB" id="A0A918S0M2"/>
<dbReference type="InterPro" id="IPR038255">
    <property type="entry name" value="PBS_linker_sf"/>
</dbReference>
<sequence length="807" mass="82367">MATIQEVYIALFGRPADPIGYNYYVEATDDGANLDAVGDLSNSEEYMERFEGLTDAQKVNQIYQDLFGRQADAAGLTFYTNLLASGAATEQSIAIQILDGATGTDREIIDNKVASAQAFTDSLDTAEEILAYQGEEAAELGREYLDGITADDTTVKTEAQAQAYITAQVVPNAPQGPVGMTVPLTDKVESVSGGSLNDTFNGVSDTTLQAGDVIDGKGGTDTLNITLQADVGAGVSVSNVEIVNARNVDGGTPHSVNAVSFSGVQQLWNDRSLTGSDVTFNNVSAAATIGVRGTSSDTTANFGAGVFSGKTDTVNVALEGASGGDLTINADGTENVETVSVMSGGTGANKLGTLEVDGAETLNLTGKQNLELTVDGDVETVSAANLGGKLTIDLSAVAASGIDDLKFTGSAQDDTITTSDTDDDDVIDGGAGNDTLIVTGSFGAKLTNVENLTVKTGNAPDIDLENAQSIGVVNVEASAALTDFTFENAADDIVVNIKNNNNSTYASGELTLEDDGSSDEATLNFTGNGTVTFNGGKVDIGGLETLNLSSVSDLTLNQADLFGADGTEDELETINFSGSGDVDVDASLFDNNSLTTVNASALTGDFSNEGVTINGGGAIEIMGGSGNDTIVGAGGNDTLSGGDGNNDIDGKAGSNEIDLAGNGNNTVSISVAGYNEISGFNSGDVVDIELAAGKGGEQSVTTQLAAQYDPTDTFTVVVTLDASEDSITTGGTQTIADFTDLADVAAYLDEGFDVEANEDFVFVLNDGEDSYVYSVANGGDTTIADTEVSLIGMVDGYVLGTGDVTQS</sequence>
<gene>
    <name evidence="2" type="ORF">GCM10007989_11940</name>
</gene>
<proteinExistence type="predicted"/>
<evidence type="ECO:0000313" key="2">
    <source>
        <dbReference type="EMBL" id="GHA18266.1"/>
    </source>
</evidence>
<dbReference type="RefSeq" id="WP_189424270.1">
    <property type="nucleotide sequence ID" value="NZ_BMZE01000001.1"/>
</dbReference>
<dbReference type="PRINTS" id="PR00313">
    <property type="entry name" value="CABNDNGRPT"/>
</dbReference>
<comment type="caution">
    <text evidence="2">The sequence shown here is derived from an EMBL/GenBank/DDBJ whole genome shotgun (WGS) entry which is preliminary data.</text>
</comment>
<dbReference type="Gene3D" id="1.10.3130.20">
    <property type="entry name" value="Phycobilisome linker domain"/>
    <property type="match status" value="1"/>
</dbReference>